<organism evidence="2 3">
    <name type="scientific">Linum tenue</name>
    <dbReference type="NCBI Taxonomy" id="586396"/>
    <lineage>
        <taxon>Eukaryota</taxon>
        <taxon>Viridiplantae</taxon>
        <taxon>Streptophyta</taxon>
        <taxon>Embryophyta</taxon>
        <taxon>Tracheophyta</taxon>
        <taxon>Spermatophyta</taxon>
        <taxon>Magnoliopsida</taxon>
        <taxon>eudicotyledons</taxon>
        <taxon>Gunneridae</taxon>
        <taxon>Pentapetalae</taxon>
        <taxon>rosids</taxon>
        <taxon>fabids</taxon>
        <taxon>Malpighiales</taxon>
        <taxon>Linaceae</taxon>
        <taxon>Linum</taxon>
    </lineage>
</organism>
<sequence>HWFCLTYCIDEEADAKAAAATLDEGAPTIFDKIIAKEIPSFIVYVDEKVLVFWDISPQALVHVLIIPKIGDGLTELGIHCLEGSHFQADVRLIRQIILSQCHYAFTPFSLVLIVPRVYSLIPSWLPSLDAKTHSANFSILPKIVAEKKGIVDEFRVVIDSGPTACKHQSFIFRVTISVGCLSRSICLSSPPACPRRKTDEVASWLAS</sequence>
<name>A0AAV0I589_9ROSI</name>
<dbReference type="SUPFAM" id="SSF54197">
    <property type="entry name" value="HIT-like"/>
    <property type="match status" value="1"/>
</dbReference>
<reference evidence="2" key="1">
    <citation type="submission" date="2022-08" db="EMBL/GenBank/DDBJ databases">
        <authorList>
            <person name="Gutierrez-Valencia J."/>
        </authorList>
    </citation>
    <scope>NUCLEOTIDE SEQUENCE</scope>
</reference>
<dbReference type="PANTHER" id="PTHR23089">
    <property type="entry name" value="HISTIDINE TRIAD HIT PROTEIN"/>
    <property type="match status" value="1"/>
</dbReference>
<evidence type="ECO:0000313" key="2">
    <source>
        <dbReference type="EMBL" id="CAI0392691.1"/>
    </source>
</evidence>
<proteinExistence type="predicted"/>
<dbReference type="Gene3D" id="3.30.428.10">
    <property type="entry name" value="HIT-like"/>
    <property type="match status" value="1"/>
</dbReference>
<feature type="non-terminal residue" evidence="2">
    <location>
        <position position="1"/>
    </location>
</feature>
<evidence type="ECO:0000313" key="3">
    <source>
        <dbReference type="Proteomes" id="UP001154282"/>
    </source>
</evidence>
<feature type="domain" description="HIT" evidence="1">
    <location>
        <begin position="36"/>
        <end position="69"/>
    </location>
</feature>
<dbReference type="InterPro" id="IPR011146">
    <property type="entry name" value="HIT-like"/>
</dbReference>
<dbReference type="Pfam" id="PF01230">
    <property type="entry name" value="HIT"/>
    <property type="match status" value="1"/>
</dbReference>
<dbReference type="Proteomes" id="UP001154282">
    <property type="component" value="Unassembled WGS sequence"/>
</dbReference>
<dbReference type="GO" id="GO:0047627">
    <property type="term" value="F:adenylylsulfatase activity"/>
    <property type="evidence" value="ECO:0007669"/>
    <property type="project" value="UniProtKB-ARBA"/>
</dbReference>
<protein>
    <recommendedName>
        <fullName evidence="1">HIT domain-containing protein</fullName>
    </recommendedName>
</protein>
<dbReference type="InterPro" id="IPR001310">
    <property type="entry name" value="Histidine_triad_HIT"/>
</dbReference>
<gene>
    <name evidence="2" type="ORF">LITE_LOCUS7636</name>
</gene>
<comment type="caution">
    <text evidence="2">The sequence shown here is derived from an EMBL/GenBank/DDBJ whole genome shotgun (WGS) entry which is preliminary data.</text>
</comment>
<dbReference type="InterPro" id="IPR036265">
    <property type="entry name" value="HIT-like_sf"/>
</dbReference>
<keyword evidence="3" id="KW-1185">Reference proteome</keyword>
<dbReference type="AlphaFoldDB" id="A0AAV0I589"/>
<accession>A0AAV0I589</accession>
<evidence type="ECO:0000259" key="1">
    <source>
        <dbReference type="Pfam" id="PF01230"/>
    </source>
</evidence>
<dbReference type="EMBL" id="CAMGYJ010000003">
    <property type="protein sequence ID" value="CAI0392691.1"/>
    <property type="molecule type" value="Genomic_DNA"/>
</dbReference>
<dbReference type="PRINTS" id="PR00332">
    <property type="entry name" value="HISTRIAD"/>
</dbReference>